<accession>A0A382R4X7</accession>
<protein>
    <submittedName>
        <fullName evidence="2">Uncharacterized protein</fullName>
    </submittedName>
</protein>
<reference evidence="2" key="1">
    <citation type="submission" date="2018-05" db="EMBL/GenBank/DDBJ databases">
        <authorList>
            <person name="Lanie J.A."/>
            <person name="Ng W.-L."/>
            <person name="Kazmierczak K.M."/>
            <person name="Andrzejewski T.M."/>
            <person name="Davidsen T.M."/>
            <person name="Wayne K.J."/>
            <person name="Tettelin H."/>
            <person name="Glass J.I."/>
            <person name="Rusch D."/>
            <person name="Podicherti R."/>
            <person name="Tsui H.-C.T."/>
            <person name="Winkler M.E."/>
        </authorList>
    </citation>
    <scope>NUCLEOTIDE SEQUENCE</scope>
</reference>
<feature type="non-terminal residue" evidence="2">
    <location>
        <position position="325"/>
    </location>
</feature>
<proteinExistence type="predicted"/>
<dbReference type="EMBL" id="UINC01118761">
    <property type="protein sequence ID" value="SVC92108.1"/>
    <property type="molecule type" value="Genomic_DNA"/>
</dbReference>
<feature type="region of interest" description="Disordered" evidence="1">
    <location>
        <begin position="50"/>
        <end position="74"/>
    </location>
</feature>
<sequence length="325" mass="36360">RLLDEASVFNLRRRAMKRACLIGCTVLSILLISPVTTWAGSCPEGQKWNDRRGECVKDRTSSSKKTGEKAEKKSTTHDGKYSIVIQRYNRGEGVKQVGLATLVIERGQLTIDPHEGRLETGNLSLLRTLNGRVTESGKITGKIKIDLLFGKEDVQSVRFKGAIDPFKIRGKWDDYYDLLIELVPEPSSIAGQSTTSTTPDRNWDQLPMGRALANPGDILVDFETITPDSSCMKRSRGLSKPLNRMPDVMSYTTKTDEEYQAERQKAEQIYRMRSALISAGTRCLFGSKNGTLSDCENIVEWVDQAVDDDAFKPLGFKKWPMSAKD</sequence>
<evidence type="ECO:0000313" key="2">
    <source>
        <dbReference type="EMBL" id="SVC92108.1"/>
    </source>
</evidence>
<dbReference type="AlphaFoldDB" id="A0A382R4X7"/>
<name>A0A382R4X7_9ZZZZ</name>
<feature type="non-terminal residue" evidence="2">
    <location>
        <position position="1"/>
    </location>
</feature>
<organism evidence="2">
    <name type="scientific">marine metagenome</name>
    <dbReference type="NCBI Taxonomy" id="408172"/>
    <lineage>
        <taxon>unclassified sequences</taxon>
        <taxon>metagenomes</taxon>
        <taxon>ecological metagenomes</taxon>
    </lineage>
</organism>
<evidence type="ECO:0000256" key="1">
    <source>
        <dbReference type="SAM" id="MobiDB-lite"/>
    </source>
</evidence>
<gene>
    <name evidence="2" type="ORF">METZ01_LOCUS344962</name>
</gene>